<evidence type="ECO:0000259" key="10">
    <source>
        <dbReference type="PROSITE" id="PS50290"/>
    </source>
</evidence>
<keyword evidence="5 9" id="KW-0547">Nucleotide-binding</keyword>
<dbReference type="Proteomes" id="UP000728032">
    <property type="component" value="Unassembled WGS sequence"/>
</dbReference>
<dbReference type="EC" id="2.7.1.67" evidence="9"/>
<dbReference type="GO" id="GO:0046854">
    <property type="term" value="P:phosphatidylinositol phosphate biosynthetic process"/>
    <property type="evidence" value="ECO:0007669"/>
    <property type="project" value="UniProtKB-UniRule"/>
</dbReference>
<dbReference type="EMBL" id="OC930036">
    <property type="protein sequence ID" value="CAD7658528.1"/>
    <property type="molecule type" value="Genomic_DNA"/>
</dbReference>
<gene>
    <name evidence="11" type="ORF">ONB1V03_LOCUS15149</name>
</gene>
<keyword evidence="8 9" id="KW-0472">Membrane</keyword>
<keyword evidence="7 9" id="KW-0067">ATP-binding</keyword>
<evidence type="ECO:0000256" key="9">
    <source>
        <dbReference type="RuleBase" id="RU367084"/>
    </source>
</evidence>
<comment type="catalytic activity">
    <reaction evidence="9">
        <text>a 1,2-diacyl-sn-glycero-3-phospho-(1D-myo-inositol) + ATP = a 1,2-diacyl-sn-glycero-3-phospho-(1D-myo-inositol 4-phosphate) + ADP + H(+)</text>
        <dbReference type="Rhea" id="RHEA:19877"/>
        <dbReference type="ChEBI" id="CHEBI:15378"/>
        <dbReference type="ChEBI" id="CHEBI:30616"/>
        <dbReference type="ChEBI" id="CHEBI:57880"/>
        <dbReference type="ChEBI" id="CHEBI:58178"/>
        <dbReference type="ChEBI" id="CHEBI:456216"/>
        <dbReference type="EC" id="2.7.1.67"/>
    </reaction>
</comment>
<dbReference type="AlphaFoldDB" id="A0A7R9ME82"/>
<evidence type="ECO:0000313" key="11">
    <source>
        <dbReference type="EMBL" id="CAD7658528.1"/>
    </source>
</evidence>
<keyword evidence="3" id="KW-1003">Cell membrane</keyword>
<dbReference type="InterPro" id="IPR000403">
    <property type="entry name" value="PI3/4_kinase_cat_dom"/>
</dbReference>
<evidence type="ECO:0000256" key="4">
    <source>
        <dbReference type="ARBA" id="ARBA00022679"/>
    </source>
</evidence>
<keyword evidence="12" id="KW-1185">Reference proteome</keyword>
<evidence type="ECO:0000256" key="8">
    <source>
        <dbReference type="ARBA" id="ARBA00023136"/>
    </source>
</evidence>
<dbReference type="GO" id="GO:0005524">
    <property type="term" value="F:ATP binding"/>
    <property type="evidence" value="ECO:0007669"/>
    <property type="project" value="UniProtKB-UniRule"/>
</dbReference>
<dbReference type="GO" id="GO:0007030">
    <property type="term" value="P:Golgi organization"/>
    <property type="evidence" value="ECO:0007669"/>
    <property type="project" value="TreeGrafter"/>
</dbReference>
<evidence type="ECO:0000256" key="5">
    <source>
        <dbReference type="ARBA" id="ARBA00022741"/>
    </source>
</evidence>
<dbReference type="GO" id="GO:0005886">
    <property type="term" value="C:plasma membrane"/>
    <property type="evidence" value="ECO:0007669"/>
    <property type="project" value="UniProtKB-SubCell"/>
</dbReference>
<keyword evidence="4 9" id="KW-0808">Transferase</keyword>
<keyword evidence="6 9" id="KW-0418">Kinase</keyword>
<dbReference type="GO" id="GO:0005768">
    <property type="term" value="C:endosome"/>
    <property type="evidence" value="ECO:0007669"/>
    <property type="project" value="TreeGrafter"/>
</dbReference>
<sequence length="124" mass="14696">MPDPYYWTWLPYAKQPFSNETRDLILPQLSDMNYVQELCDELYELFKNDKGFDRNVFEKQMSVMRGQILNLTQALKEGKSPVQLVQMPAVLVERSRGAQRGRIRAMTETFTQSFQRKTPFFSWC</sequence>
<name>A0A7R9ME82_9ACAR</name>
<dbReference type="InterPro" id="IPR039756">
    <property type="entry name" value="Lsb6/PI4K2"/>
</dbReference>
<dbReference type="PANTHER" id="PTHR12865">
    <property type="entry name" value="PHOSPHATIDYLINOSITOL 4-KINASE TYPE-II"/>
    <property type="match status" value="1"/>
</dbReference>
<reference evidence="11" key="1">
    <citation type="submission" date="2020-11" db="EMBL/GenBank/DDBJ databases">
        <authorList>
            <person name="Tran Van P."/>
        </authorList>
    </citation>
    <scope>NUCLEOTIDE SEQUENCE</scope>
</reference>
<dbReference type="GO" id="GO:0005765">
    <property type="term" value="C:lysosomal membrane"/>
    <property type="evidence" value="ECO:0007669"/>
    <property type="project" value="TreeGrafter"/>
</dbReference>
<evidence type="ECO:0000256" key="6">
    <source>
        <dbReference type="ARBA" id="ARBA00022777"/>
    </source>
</evidence>
<dbReference type="GO" id="GO:0004430">
    <property type="term" value="F:1-phosphatidylinositol 4-kinase activity"/>
    <property type="evidence" value="ECO:0007669"/>
    <property type="project" value="UniProtKB-UniRule"/>
</dbReference>
<accession>A0A7R9ME82</accession>
<feature type="domain" description="PI3K/PI4K catalytic" evidence="10">
    <location>
        <begin position="1"/>
        <end position="94"/>
    </location>
</feature>
<dbReference type="OrthoDB" id="3349449at2759"/>
<protein>
    <recommendedName>
        <fullName evidence="9">Phosphatidylinositol 4-kinase type 2</fullName>
        <ecNumber evidence="9">2.7.1.67</ecNumber>
    </recommendedName>
</protein>
<dbReference type="GO" id="GO:0007032">
    <property type="term" value="P:endosome organization"/>
    <property type="evidence" value="ECO:0007669"/>
    <property type="project" value="TreeGrafter"/>
</dbReference>
<dbReference type="EMBL" id="CAJPVJ010015211">
    <property type="protein sequence ID" value="CAG2175714.1"/>
    <property type="molecule type" value="Genomic_DNA"/>
</dbReference>
<evidence type="ECO:0000256" key="3">
    <source>
        <dbReference type="ARBA" id="ARBA00022475"/>
    </source>
</evidence>
<comment type="subcellular location">
    <subcellularLocation>
        <location evidence="1">Cell membrane</location>
    </subcellularLocation>
    <subcellularLocation>
        <location evidence="9">Membrane</location>
        <topology evidence="9">Peripheral membrane protein</topology>
    </subcellularLocation>
</comment>
<proteinExistence type="inferred from homology"/>
<dbReference type="PROSITE" id="PS50290">
    <property type="entry name" value="PI3_4_KINASE_3"/>
    <property type="match status" value="1"/>
</dbReference>
<comment type="similarity">
    <text evidence="2 9">Belongs to the PI3/PI4-kinase family. Type II PI4K subfamily.</text>
</comment>
<evidence type="ECO:0000313" key="12">
    <source>
        <dbReference type="Proteomes" id="UP000728032"/>
    </source>
</evidence>
<dbReference type="GO" id="GO:0005802">
    <property type="term" value="C:trans-Golgi network"/>
    <property type="evidence" value="ECO:0007669"/>
    <property type="project" value="TreeGrafter"/>
</dbReference>
<evidence type="ECO:0000256" key="1">
    <source>
        <dbReference type="ARBA" id="ARBA00004236"/>
    </source>
</evidence>
<evidence type="ECO:0000256" key="2">
    <source>
        <dbReference type="ARBA" id="ARBA00008941"/>
    </source>
</evidence>
<organism evidence="11">
    <name type="scientific">Oppiella nova</name>
    <dbReference type="NCBI Taxonomy" id="334625"/>
    <lineage>
        <taxon>Eukaryota</taxon>
        <taxon>Metazoa</taxon>
        <taxon>Ecdysozoa</taxon>
        <taxon>Arthropoda</taxon>
        <taxon>Chelicerata</taxon>
        <taxon>Arachnida</taxon>
        <taxon>Acari</taxon>
        <taxon>Acariformes</taxon>
        <taxon>Sarcoptiformes</taxon>
        <taxon>Oribatida</taxon>
        <taxon>Brachypylina</taxon>
        <taxon>Oppioidea</taxon>
        <taxon>Oppiidae</taxon>
        <taxon>Oppiella</taxon>
    </lineage>
</organism>
<dbReference type="PANTHER" id="PTHR12865:SF1">
    <property type="entry name" value="PHOSPHATIDYLINOSITOL 4-KINASE TYPE 2"/>
    <property type="match status" value="1"/>
</dbReference>
<evidence type="ECO:0000256" key="7">
    <source>
        <dbReference type="ARBA" id="ARBA00022840"/>
    </source>
</evidence>